<protein>
    <recommendedName>
        <fullName evidence="3">DUF6542 domain-containing protein</fullName>
    </recommendedName>
</protein>
<dbReference type="STRING" id="1912961.BU204_20935"/>
<dbReference type="OrthoDB" id="5192877at2"/>
<evidence type="ECO:0000259" key="3">
    <source>
        <dbReference type="Pfam" id="PF20177"/>
    </source>
</evidence>
<dbReference type="RefSeq" id="WP_075127412.1">
    <property type="nucleotide sequence ID" value="NZ_MSIE01000039.1"/>
</dbReference>
<dbReference type="AlphaFoldDB" id="A0A1Q8CML9"/>
<evidence type="ECO:0000313" key="4">
    <source>
        <dbReference type="EMBL" id="OLF15585.1"/>
    </source>
</evidence>
<comment type="caution">
    <text evidence="4">The sequence shown here is derived from an EMBL/GenBank/DDBJ whole genome shotgun (WGS) entry which is preliminary data.</text>
</comment>
<feature type="compositionally biased region" description="Basic and acidic residues" evidence="1">
    <location>
        <begin position="194"/>
        <end position="234"/>
    </location>
</feature>
<keyword evidence="5" id="KW-1185">Reference proteome</keyword>
<keyword evidence="2" id="KW-0472">Membrane</keyword>
<keyword evidence="2" id="KW-1133">Transmembrane helix</keyword>
<reference evidence="4 5" key="1">
    <citation type="submission" date="2016-12" db="EMBL/GenBank/DDBJ databases">
        <title>The draft genome sequence of Actinophytocola sp. 11-183.</title>
        <authorList>
            <person name="Wang W."/>
            <person name="Yuan L."/>
        </authorList>
    </citation>
    <scope>NUCLEOTIDE SEQUENCE [LARGE SCALE GENOMIC DNA]</scope>
    <source>
        <strain evidence="4 5">11-183</strain>
    </source>
</reference>
<dbReference type="Pfam" id="PF20177">
    <property type="entry name" value="DUF6542"/>
    <property type="match status" value="1"/>
</dbReference>
<feature type="transmembrane region" description="Helical" evidence="2">
    <location>
        <begin position="31"/>
        <end position="49"/>
    </location>
</feature>
<dbReference type="InterPro" id="IPR046672">
    <property type="entry name" value="DUF6542"/>
</dbReference>
<organism evidence="4 5">
    <name type="scientific">Actinophytocola xanthii</name>
    <dbReference type="NCBI Taxonomy" id="1912961"/>
    <lineage>
        <taxon>Bacteria</taxon>
        <taxon>Bacillati</taxon>
        <taxon>Actinomycetota</taxon>
        <taxon>Actinomycetes</taxon>
        <taxon>Pseudonocardiales</taxon>
        <taxon>Pseudonocardiaceae</taxon>
    </lineage>
</organism>
<keyword evidence="2" id="KW-0812">Transmembrane</keyword>
<dbReference type="Proteomes" id="UP000185596">
    <property type="component" value="Unassembled WGS sequence"/>
</dbReference>
<gene>
    <name evidence="4" type="ORF">BU204_20935</name>
</gene>
<feature type="domain" description="DUF6542" evidence="3">
    <location>
        <begin position="30"/>
        <end position="149"/>
    </location>
</feature>
<feature type="region of interest" description="Disordered" evidence="1">
    <location>
        <begin position="150"/>
        <end position="247"/>
    </location>
</feature>
<feature type="transmembrane region" description="Helical" evidence="2">
    <location>
        <begin position="125"/>
        <end position="146"/>
    </location>
</feature>
<dbReference type="EMBL" id="MSIE01000039">
    <property type="protein sequence ID" value="OLF15585.1"/>
    <property type="molecule type" value="Genomic_DNA"/>
</dbReference>
<proteinExistence type="predicted"/>
<evidence type="ECO:0000256" key="1">
    <source>
        <dbReference type="SAM" id="MobiDB-lite"/>
    </source>
</evidence>
<sequence length="247" mass="27358">MTATRDRRSDPAEDADMAWDDRPILGTFRGLPWWGAVLLAFGLAAVAAVVEMQVQGSLGKIYQGAYLLGCVAAICLVRRRSLFGPMVQPPLVFAVTAIGAVIIFGEDGGSGLKQLIFSVALPLTSNFPTMAITTALTVALGLYRLWKQRDPNPPVRATRPAADTSPPASPQKKRPTNRPTPPEDESSPRRGNRPARDRNQGPRDRARSRDQDQPRRRDTETPRPRRDQPDRDGPSSRPRRRPPDQRR</sequence>
<accession>A0A1Q8CML9</accession>
<feature type="transmembrane region" description="Helical" evidence="2">
    <location>
        <begin position="61"/>
        <end position="77"/>
    </location>
</feature>
<feature type="transmembrane region" description="Helical" evidence="2">
    <location>
        <begin position="89"/>
        <end position="105"/>
    </location>
</feature>
<evidence type="ECO:0000313" key="5">
    <source>
        <dbReference type="Proteomes" id="UP000185596"/>
    </source>
</evidence>
<name>A0A1Q8CML9_9PSEU</name>
<evidence type="ECO:0000256" key="2">
    <source>
        <dbReference type="SAM" id="Phobius"/>
    </source>
</evidence>